<name>A0A3E2GVU7_SCYLI</name>
<feature type="non-terminal residue" evidence="2">
    <location>
        <position position="1"/>
    </location>
</feature>
<feature type="compositionally biased region" description="Polar residues" evidence="1">
    <location>
        <begin position="65"/>
        <end position="79"/>
    </location>
</feature>
<evidence type="ECO:0000313" key="3">
    <source>
        <dbReference type="Proteomes" id="UP000258309"/>
    </source>
</evidence>
<proteinExistence type="predicted"/>
<dbReference type="Proteomes" id="UP000258309">
    <property type="component" value="Unassembled WGS sequence"/>
</dbReference>
<dbReference type="OMA" id="ESWSTAC"/>
<gene>
    <name evidence="2" type="ORF">B7463_g11048</name>
</gene>
<dbReference type="AlphaFoldDB" id="A0A3E2GVU7"/>
<comment type="caution">
    <text evidence="2">The sequence shown here is derived from an EMBL/GenBank/DDBJ whole genome shotgun (WGS) entry which is preliminary data.</text>
</comment>
<feature type="region of interest" description="Disordered" evidence="1">
    <location>
        <begin position="46"/>
        <end position="79"/>
    </location>
</feature>
<sequence>MPSQTATQIAAPVPRRHLPLLSSEQEFNHYMTNTLNSKATSQYGYARRVEENDYAPPAPPPSPVNFPTESWSTTSSVRR</sequence>
<evidence type="ECO:0000256" key="1">
    <source>
        <dbReference type="SAM" id="MobiDB-lite"/>
    </source>
</evidence>
<reference evidence="2 3" key="1">
    <citation type="submission" date="2018-05" db="EMBL/GenBank/DDBJ databases">
        <title>Draft genome sequence of Scytalidium lignicola DSM 105466, a ubiquitous saprotrophic fungus.</title>
        <authorList>
            <person name="Buettner E."/>
            <person name="Gebauer A.M."/>
            <person name="Hofrichter M."/>
            <person name="Liers C."/>
            <person name="Kellner H."/>
        </authorList>
    </citation>
    <scope>NUCLEOTIDE SEQUENCE [LARGE SCALE GENOMIC DNA]</scope>
    <source>
        <strain evidence="2 3">DSM 105466</strain>
    </source>
</reference>
<dbReference type="EMBL" id="NCSJ02000345">
    <property type="protein sequence ID" value="RFU25294.1"/>
    <property type="molecule type" value="Genomic_DNA"/>
</dbReference>
<organism evidence="2 3">
    <name type="scientific">Scytalidium lignicola</name>
    <name type="common">Hyphomycete</name>
    <dbReference type="NCBI Taxonomy" id="5539"/>
    <lineage>
        <taxon>Eukaryota</taxon>
        <taxon>Fungi</taxon>
        <taxon>Dikarya</taxon>
        <taxon>Ascomycota</taxon>
        <taxon>Pezizomycotina</taxon>
        <taxon>Leotiomycetes</taxon>
        <taxon>Leotiomycetes incertae sedis</taxon>
        <taxon>Scytalidium</taxon>
    </lineage>
</organism>
<keyword evidence="3" id="KW-1185">Reference proteome</keyword>
<accession>A0A3E2GVU7</accession>
<feature type="non-terminal residue" evidence="2">
    <location>
        <position position="79"/>
    </location>
</feature>
<evidence type="ECO:0000313" key="2">
    <source>
        <dbReference type="EMBL" id="RFU25294.1"/>
    </source>
</evidence>
<protein>
    <submittedName>
        <fullName evidence="2">Uncharacterized protein</fullName>
    </submittedName>
</protein>